<proteinExistence type="predicted"/>
<keyword evidence="2" id="KW-1185">Reference proteome</keyword>
<dbReference type="GeneID" id="28829330"/>
<dbReference type="OrthoDB" id="3564231at2759"/>
<accession>A0A194XHR9</accession>
<dbReference type="RefSeq" id="XP_018073672.1">
    <property type="nucleotide sequence ID" value="XM_018219604.1"/>
</dbReference>
<dbReference type="STRING" id="149040.A0A194XHR9"/>
<reference evidence="1 2" key="1">
    <citation type="submission" date="2015-10" db="EMBL/GenBank/DDBJ databases">
        <title>Full genome of DAOMC 229536 Phialocephala scopiformis, a fungal endophyte of spruce producing the potent anti-insectan compound rugulosin.</title>
        <authorList>
            <consortium name="DOE Joint Genome Institute"/>
            <person name="Walker A.K."/>
            <person name="Frasz S.L."/>
            <person name="Seifert K.A."/>
            <person name="Miller J.D."/>
            <person name="Mondo S.J."/>
            <person name="Labutti K."/>
            <person name="Lipzen A."/>
            <person name="Dockter R."/>
            <person name="Kennedy M."/>
            <person name="Grigoriev I.V."/>
            <person name="Spatafora J.W."/>
        </authorList>
    </citation>
    <scope>NUCLEOTIDE SEQUENCE [LARGE SCALE GENOMIC DNA]</scope>
    <source>
        <strain evidence="1 2">CBS 120377</strain>
    </source>
</reference>
<dbReference type="PANTHER" id="PTHR24148">
    <property type="entry name" value="ANKYRIN REPEAT DOMAIN-CONTAINING PROTEIN 39 HOMOLOG-RELATED"/>
    <property type="match status" value="1"/>
</dbReference>
<protein>
    <submittedName>
        <fullName evidence="1">Uncharacterized protein</fullName>
    </submittedName>
</protein>
<dbReference type="AlphaFoldDB" id="A0A194XHR9"/>
<name>A0A194XHR9_MOLSC</name>
<dbReference type="InterPro" id="IPR052895">
    <property type="entry name" value="HetReg/Transcr_Mod"/>
</dbReference>
<organism evidence="1 2">
    <name type="scientific">Mollisia scopiformis</name>
    <name type="common">Conifer needle endophyte fungus</name>
    <name type="synonym">Phialocephala scopiformis</name>
    <dbReference type="NCBI Taxonomy" id="149040"/>
    <lineage>
        <taxon>Eukaryota</taxon>
        <taxon>Fungi</taxon>
        <taxon>Dikarya</taxon>
        <taxon>Ascomycota</taxon>
        <taxon>Pezizomycotina</taxon>
        <taxon>Leotiomycetes</taxon>
        <taxon>Helotiales</taxon>
        <taxon>Mollisiaceae</taxon>
        <taxon>Mollisia</taxon>
    </lineage>
</organism>
<evidence type="ECO:0000313" key="1">
    <source>
        <dbReference type="EMBL" id="KUJ19317.1"/>
    </source>
</evidence>
<dbReference type="PANTHER" id="PTHR24148:SF73">
    <property type="entry name" value="HET DOMAIN PROTEIN (AFU_ORTHOLOGUE AFUA_8G01020)"/>
    <property type="match status" value="1"/>
</dbReference>
<dbReference type="EMBL" id="KQ947411">
    <property type="protein sequence ID" value="KUJ19317.1"/>
    <property type="molecule type" value="Genomic_DNA"/>
</dbReference>
<evidence type="ECO:0000313" key="2">
    <source>
        <dbReference type="Proteomes" id="UP000070700"/>
    </source>
</evidence>
<dbReference type="InParanoid" id="A0A194XHR9"/>
<sequence>MTQSRNKFGATDKIPTQYIEEVPGQALLELLSQRRGCCLSDPRDMIYAHLGLASAITRLKIPIDYDKSVSEVYQYTTRLFVEWYGLKNILHHVESISLGGLQRGYPSWVPDWTISEQSGNRGHRSHIPSSSLSNPEYYKASWAAPNVLAFAGVCYGSVQTVLPCSAWPVHVDGMVSWDPAVSQTRWDHSYFTSALQWMSRSDDKFLRARDFVFDLIEQRGTDGIYEPFFPMDRFEPSLWAEVSSILCKWASRRSFYLGWTDDDIIHHHLVGRFIFILMRIAYISWSNKLKQPAILGGSAPVMLPVLAQPGDILVNCLTGTYESGHDAILLRPSKFELSRNEQHLVRKDLSLINKDSSGYDWNTFQLQDCHFIAMVDATTIWMKTWFHSVQELENTCAVRKIFALH</sequence>
<dbReference type="Proteomes" id="UP000070700">
    <property type="component" value="Unassembled WGS sequence"/>
</dbReference>
<gene>
    <name evidence="1" type="ORF">LY89DRAFT_731721</name>
</gene>
<dbReference type="KEGG" id="psco:LY89DRAFT_731721"/>